<keyword evidence="2" id="KW-1185">Reference proteome</keyword>
<sequence>MKLLSIIEKRVNEIFKKTLILVVFIILLQGCSHKDNTTEYPVLPYPPVIVWNNKAYVVTDDTIAAERIGKEIGTVKRYIDPDKSLPEQDGDSTIAPKGSTFYEVEGQDEASVIAVLIEGEYRKAFR</sequence>
<evidence type="ECO:0000313" key="2">
    <source>
        <dbReference type="Proteomes" id="UP000029518"/>
    </source>
</evidence>
<reference evidence="1" key="1">
    <citation type="submission" date="2014-08" db="EMBL/GenBank/DDBJ databases">
        <title>Comparative genomics of the Paenibacillus odorifer group.</title>
        <authorList>
            <person name="den Bakker H.C."/>
            <person name="Tsai Y.-C.Y.-C."/>
            <person name="Martin N."/>
            <person name="Korlach J."/>
            <person name="Wiedmann M."/>
        </authorList>
    </citation>
    <scope>NUCLEOTIDE SEQUENCE [LARGE SCALE GENOMIC DNA]</scope>
    <source>
        <strain evidence="1">DSM 13188</strain>
    </source>
</reference>
<protein>
    <submittedName>
        <fullName evidence="1">Uncharacterized protein</fullName>
    </submittedName>
</protein>
<name>A0A089LCN5_PAEBO</name>
<evidence type="ECO:0000313" key="1">
    <source>
        <dbReference type="EMBL" id="AIQ57840.1"/>
    </source>
</evidence>
<dbReference type="EMBL" id="CP009285">
    <property type="protein sequence ID" value="AIQ57840.1"/>
    <property type="molecule type" value="Genomic_DNA"/>
</dbReference>
<gene>
    <name evidence="1" type="ORF">PBOR_13545</name>
</gene>
<dbReference type="KEGG" id="pbd:PBOR_13545"/>
<dbReference type="HOGENOM" id="CLU_2094426_0_0_9"/>
<accession>A0A089LCN5</accession>
<organism evidence="1 2">
    <name type="scientific">Paenibacillus borealis</name>
    <dbReference type="NCBI Taxonomy" id="160799"/>
    <lineage>
        <taxon>Bacteria</taxon>
        <taxon>Bacillati</taxon>
        <taxon>Bacillota</taxon>
        <taxon>Bacilli</taxon>
        <taxon>Bacillales</taxon>
        <taxon>Paenibacillaceae</taxon>
        <taxon>Paenibacillus</taxon>
    </lineage>
</organism>
<dbReference type="AlphaFoldDB" id="A0A089LCN5"/>
<dbReference type="Proteomes" id="UP000029518">
    <property type="component" value="Chromosome"/>
</dbReference>
<proteinExistence type="predicted"/>
<dbReference type="PROSITE" id="PS51257">
    <property type="entry name" value="PROKAR_LIPOPROTEIN"/>
    <property type="match status" value="1"/>
</dbReference>